<feature type="transmembrane region" description="Helical" evidence="6">
    <location>
        <begin position="292"/>
        <end position="315"/>
    </location>
</feature>
<comment type="caution">
    <text evidence="7">The sequence shown here is derived from an EMBL/GenBank/DDBJ whole genome shotgun (WGS) entry which is preliminary data.</text>
</comment>
<dbReference type="PANTHER" id="PTHR11785:SF382">
    <property type="entry name" value="LOW-AFFINITY METHIONINE PERMEASE"/>
    <property type="match status" value="1"/>
</dbReference>
<gene>
    <name evidence="7" type="ORF">IFR04_004574</name>
</gene>
<feature type="transmembrane region" description="Helical" evidence="6">
    <location>
        <begin position="262"/>
        <end position="280"/>
    </location>
</feature>
<reference evidence="7" key="1">
    <citation type="submission" date="2021-02" db="EMBL/GenBank/DDBJ databases">
        <title>Genome sequence Cadophora malorum strain M34.</title>
        <authorList>
            <person name="Stefanovic E."/>
            <person name="Vu D."/>
            <person name="Scully C."/>
            <person name="Dijksterhuis J."/>
            <person name="Roader J."/>
            <person name="Houbraken J."/>
        </authorList>
    </citation>
    <scope>NUCLEOTIDE SEQUENCE</scope>
    <source>
        <strain evidence="7">M34</strain>
    </source>
</reference>
<evidence type="ECO:0000256" key="6">
    <source>
        <dbReference type="SAM" id="Phobius"/>
    </source>
</evidence>
<evidence type="ECO:0000256" key="1">
    <source>
        <dbReference type="ARBA" id="ARBA00004141"/>
    </source>
</evidence>
<keyword evidence="4 6" id="KW-0472">Membrane</keyword>
<feature type="transmembrane region" description="Helical" evidence="6">
    <location>
        <begin position="185"/>
        <end position="202"/>
    </location>
</feature>
<dbReference type="Gene3D" id="1.20.1740.10">
    <property type="entry name" value="Amino acid/polyamine transporter I"/>
    <property type="match status" value="1"/>
</dbReference>
<organism evidence="7 8">
    <name type="scientific">Cadophora malorum</name>
    <dbReference type="NCBI Taxonomy" id="108018"/>
    <lineage>
        <taxon>Eukaryota</taxon>
        <taxon>Fungi</taxon>
        <taxon>Dikarya</taxon>
        <taxon>Ascomycota</taxon>
        <taxon>Pezizomycotina</taxon>
        <taxon>Leotiomycetes</taxon>
        <taxon>Helotiales</taxon>
        <taxon>Ploettnerulaceae</taxon>
        <taxon>Cadophora</taxon>
    </lineage>
</organism>
<evidence type="ECO:0000256" key="3">
    <source>
        <dbReference type="ARBA" id="ARBA00022989"/>
    </source>
</evidence>
<dbReference type="AlphaFoldDB" id="A0A8H7WCH2"/>
<name>A0A8H7WCH2_9HELO</name>
<evidence type="ECO:0000313" key="7">
    <source>
        <dbReference type="EMBL" id="KAG4422308.1"/>
    </source>
</evidence>
<dbReference type="PIRSF" id="PIRSF006060">
    <property type="entry name" value="AA_transporter"/>
    <property type="match status" value="1"/>
</dbReference>
<evidence type="ECO:0000313" key="8">
    <source>
        <dbReference type="Proteomes" id="UP000664132"/>
    </source>
</evidence>
<feature type="transmembrane region" description="Helical" evidence="6">
    <location>
        <begin position="148"/>
        <end position="173"/>
    </location>
</feature>
<evidence type="ECO:0000256" key="4">
    <source>
        <dbReference type="ARBA" id="ARBA00023136"/>
    </source>
</evidence>
<evidence type="ECO:0000256" key="5">
    <source>
        <dbReference type="SAM" id="MobiDB-lite"/>
    </source>
</evidence>
<dbReference type="GO" id="GO:0015179">
    <property type="term" value="F:L-amino acid transmembrane transporter activity"/>
    <property type="evidence" value="ECO:0007669"/>
    <property type="project" value="TreeGrafter"/>
</dbReference>
<feature type="transmembrane region" description="Helical" evidence="6">
    <location>
        <begin position="344"/>
        <end position="365"/>
    </location>
</feature>
<comment type="subcellular location">
    <subcellularLocation>
        <location evidence="1">Membrane</location>
        <topology evidence="1">Multi-pass membrane protein</topology>
    </subcellularLocation>
</comment>
<sequence length="543" mass="58457">MSSTIPSSNEAEKKAMSEIKAQDSEIQRVATQGTFPTDEKEKNNSVEAGELTFEEDTAGGLGRHLGVFSTTFLIIGRIIGSGIFSTPSSITKSTGSVGAAMFMWVIGFAISMAGLFVWLEFGCMIPRSGGEKVYLEASYRKPRHMTSILFAIQSVLLGFSATGCITFASNMILAADTTVSEHTSRGVAGAAMIFVALMHGLIPKLGVKVMNVVGVIKIGIVVFIVVTGWAVLGGGTRIKDPHASFRNAFEGSVKTSNPYATALYKVLSSFAGWSNAAYILNEVKNPVRTLKIAGPLAVTTCGLLYIFANISYYAAATPAEVSASGVTVASFFMLKVFGKTASRVLNVFVGISALGNVMTVTYAHARVNQEIAKEGILPFSSFWASTWPMGAPTGGLFLHFIPSIIMITAIPFGDAYNFIIDVEGYPRAIVFFSVVIGLFLLRWKKPFAERPFKVFLPIAGFFLVGQSFLLVAPFLRPPGGKGDTSQPYWAYPLVGIGVMVSGLVYYVVLVHILPRIGNYSLKHEKIVLADGTHVMKFVKSKEE</sequence>
<dbReference type="OrthoDB" id="5982228at2759"/>
<dbReference type="Pfam" id="PF13520">
    <property type="entry name" value="AA_permease_2"/>
    <property type="match status" value="1"/>
</dbReference>
<keyword evidence="2 6" id="KW-0812">Transmembrane</keyword>
<feature type="transmembrane region" description="Helical" evidence="6">
    <location>
        <begin position="65"/>
        <end position="85"/>
    </location>
</feature>
<keyword evidence="8" id="KW-1185">Reference proteome</keyword>
<keyword evidence="3 6" id="KW-1133">Transmembrane helix</keyword>
<dbReference type="Proteomes" id="UP000664132">
    <property type="component" value="Unassembled WGS sequence"/>
</dbReference>
<dbReference type="PANTHER" id="PTHR11785">
    <property type="entry name" value="AMINO ACID TRANSPORTER"/>
    <property type="match status" value="1"/>
</dbReference>
<feature type="transmembrane region" description="Helical" evidence="6">
    <location>
        <begin position="488"/>
        <end position="513"/>
    </location>
</feature>
<evidence type="ECO:0000256" key="2">
    <source>
        <dbReference type="ARBA" id="ARBA00022692"/>
    </source>
</evidence>
<evidence type="ECO:0008006" key="9">
    <source>
        <dbReference type="Google" id="ProtNLM"/>
    </source>
</evidence>
<dbReference type="FunFam" id="1.20.1740.10:FF:000025">
    <property type="entry name" value="High-affinity methionine permease"/>
    <property type="match status" value="1"/>
</dbReference>
<accession>A0A8H7WCH2</accession>
<dbReference type="InterPro" id="IPR050598">
    <property type="entry name" value="AminoAcid_Transporter"/>
</dbReference>
<feature type="compositionally biased region" description="Basic and acidic residues" evidence="5">
    <location>
        <begin position="10"/>
        <end position="26"/>
    </location>
</feature>
<feature type="transmembrane region" description="Helical" evidence="6">
    <location>
        <begin position="209"/>
        <end position="232"/>
    </location>
</feature>
<dbReference type="EMBL" id="JAFJYH010000051">
    <property type="protein sequence ID" value="KAG4422308.1"/>
    <property type="molecule type" value="Genomic_DNA"/>
</dbReference>
<feature type="transmembrane region" description="Helical" evidence="6">
    <location>
        <begin position="425"/>
        <end position="443"/>
    </location>
</feature>
<dbReference type="InterPro" id="IPR002293">
    <property type="entry name" value="AA/rel_permease1"/>
</dbReference>
<proteinExistence type="predicted"/>
<feature type="transmembrane region" description="Helical" evidence="6">
    <location>
        <begin position="97"/>
        <end position="119"/>
    </location>
</feature>
<feature type="transmembrane region" description="Helical" evidence="6">
    <location>
        <begin position="396"/>
        <end position="419"/>
    </location>
</feature>
<feature type="region of interest" description="Disordered" evidence="5">
    <location>
        <begin position="1"/>
        <end position="46"/>
    </location>
</feature>
<feature type="transmembrane region" description="Helical" evidence="6">
    <location>
        <begin position="455"/>
        <end position="476"/>
    </location>
</feature>
<dbReference type="GO" id="GO:0016020">
    <property type="term" value="C:membrane"/>
    <property type="evidence" value="ECO:0007669"/>
    <property type="project" value="UniProtKB-SubCell"/>
</dbReference>
<protein>
    <recommendedName>
        <fullName evidence="9">High affinity methionine permease</fullName>
    </recommendedName>
</protein>